<dbReference type="RefSeq" id="WP_205007433.1">
    <property type="nucleotide sequence ID" value="NZ_CBCRXA010000026.1"/>
</dbReference>
<keyword evidence="1" id="KW-0175">Coiled coil</keyword>
<keyword evidence="4" id="KW-1185">Reference proteome</keyword>
<keyword evidence="2" id="KW-0812">Transmembrane</keyword>
<dbReference type="Pfam" id="PF06103">
    <property type="entry name" value="DUF948"/>
    <property type="match status" value="1"/>
</dbReference>
<dbReference type="PANTHER" id="PTHR40070:SF1">
    <property type="entry name" value="UPF0478 PROTEIN YTXG"/>
    <property type="match status" value="1"/>
</dbReference>
<sequence length="143" mass="15749">MIIILYLAVAVIAIAFAVLVYFLAQTLKSAQKTLDDVASTLENVQEQMKGLTDETTGLLHRTNILADDMAEKTKSFDSIFNAVEKLGESLGSVNSSVQRVTSTIETRGNENAGKIAQAMQWGKAAIDLMHRWQDARGSRKKEF</sequence>
<proteinExistence type="predicted"/>
<evidence type="ECO:0000313" key="3">
    <source>
        <dbReference type="EMBL" id="MBM7658884.1"/>
    </source>
</evidence>
<feature type="transmembrane region" description="Helical" evidence="2">
    <location>
        <begin position="6"/>
        <end position="24"/>
    </location>
</feature>
<organism evidence="3 4">
    <name type="scientific">Sporolactobacillus spathodeae</name>
    <dbReference type="NCBI Taxonomy" id="1465502"/>
    <lineage>
        <taxon>Bacteria</taxon>
        <taxon>Bacillati</taxon>
        <taxon>Bacillota</taxon>
        <taxon>Bacilli</taxon>
        <taxon>Bacillales</taxon>
        <taxon>Sporolactobacillaceae</taxon>
        <taxon>Sporolactobacillus</taxon>
    </lineage>
</organism>
<dbReference type="InterPro" id="IPR009293">
    <property type="entry name" value="UPF0478"/>
</dbReference>
<keyword evidence="2" id="KW-0472">Membrane</keyword>
<evidence type="ECO:0000256" key="2">
    <source>
        <dbReference type="SAM" id="Phobius"/>
    </source>
</evidence>
<dbReference type="EMBL" id="JAFBEV010000026">
    <property type="protein sequence ID" value="MBM7658884.1"/>
    <property type="molecule type" value="Genomic_DNA"/>
</dbReference>
<dbReference type="PANTHER" id="PTHR40070">
    <property type="entry name" value="UPF0478 PROTEIN YTXG"/>
    <property type="match status" value="1"/>
</dbReference>
<feature type="coiled-coil region" evidence="1">
    <location>
        <begin position="27"/>
        <end position="54"/>
    </location>
</feature>
<reference evidence="3 4" key="1">
    <citation type="submission" date="2021-01" db="EMBL/GenBank/DDBJ databases">
        <title>Genomic Encyclopedia of Type Strains, Phase IV (KMG-IV): sequencing the most valuable type-strain genomes for metagenomic binning, comparative biology and taxonomic classification.</title>
        <authorList>
            <person name="Goeker M."/>
        </authorList>
    </citation>
    <scope>NUCLEOTIDE SEQUENCE [LARGE SCALE GENOMIC DNA]</scope>
    <source>
        <strain evidence="3 4">DSM 100968</strain>
    </source>
</reference>
<keyword evidence="2" id="KW-1133">Transmembrane helix</keyword>
<dbReference type="Gene3D" id="1.10.287.950">
    <property type="entry name" value="Methyl-accepting chemotaxis protein"/>
    <property type="match status" value="1"/>
</dbReference>
<comment type="caution">
    <text evidence="3">The sequence shown here is derived from an EMBL/GenBank/DDBJ whole genome shotgun (WGS) entry which is preliminary data.</text>
</comment>
<gene>
    <name evidence="3" type="ORF">JOC27_002347</name>
</gene>
<name>A0ABS2QCL0_9BACL</name>
<dbReference type="SUPFAM" id="SSF58100">
    <property type="entry name" value="Bacterial hemolysins"/>
    <property type="match status" value="1"/>
</dbReference>
<accession>A0ABS2QCL0</accession>
<protein>
    <submittedName>
        <fullName evidence="3">Uncharacterized protein YoxC</fullName>
    </submittedName>
</protein>
<dbReference type="Proteomes" id="UP000823201">
    <property type="component" value="Unassembled WGS sequence"/>
</dbReference>
<evidence type="ECO:0000313" key="4">
    <source>
        <dbReference type="Proteomes" id="UP000823201"/>
    </source>
</evidence>
<evidence type="ECO:0000256" key="1">
    <source>
        <dbReference type="SAM" id="Coils"/>
    </source>
</evidence>